<evidence type="ECO:0000313" key="1">
    <source>
        <dbReference type="EnsemblPlants" id="Solyc00g005450.1.1.1.CDS"/>
    </source>
</evidence>
<sequence>MAQREVDLNQPIPPLLYKKKRRSVQQQYTSSQYQNIPTIARLNGAKVPYVDHRFPHQKRQVTWYSNRRKGAATYAVHCFVLSSSSLS</sequence>
<accession>A0A494G8B8</accession>
<reference evidence="1" key="1">
    <citation type="journal article" date="2012" name="Nature">
        <title>The tomato genome sequence provides insights into fleshy fruit evolution.</title>
        <authorList>
            <consortium name="Tomato Genome Consortium"/>
        </authorList>
    </citation>
    <scope>NUCLEOTIDE SEQUENCE [LARGE SCALE GENOMIC DNA]</scope>
    <source>
        <strain evidence="1">cv. Heinz 1706</strain>
    </source>
</reference>
<dbReference type="EnsemblPlants" id="Solyc00g005450.1.1">
    <property type="protein sequence ID" value="Solyc00g005450.1.1.1.CDS"/>
    <property type="gene ID" value="Solyc00g005450.1"/>
</dbReference>
<reference evidence="1" key="2">
    <citation type="submission" date="2019-04" db="UniProtKB">
        <authorList>
            <consortium name="EnsemblPlants"/>
        </authorList>
    </citation>
    <scope>IDENTIFICATION</scope>
    <source>
        <strain evidence="1">cv. Heinz 1706</strain>
    </source>
</reference>
<dbReference type="Proteomes" id="UP000004994">
    <property type="component" value="Unassembled WGS sequence"/>
</dbReference>
<organism evidence="1">
    <name type="scientific">Solanum lycopersicum</name>
    <name type="common">Tomato</name>
    <name type="synonym">Lycopersicon esculentum</name>
    <dbReference type="NCBI Taxonomy" id="4081"/>
    <lineage>
        <taxon>Eukaryota</taxon>
        <taxon>Viridiplantae</taxon>
        <taxon>Streptophyta</taxon>
        <taxon>Embryophyta</taxon>
        <taxon>Tracheophyta</taxon>
        <taxon>Spermatophyta</taxon>
        <taxon>Magnoliopsida</taxon>
        <taxon>eudicotyledons</taxon>
        <taxon>Gunneridae</taxon>
        <taxon>Pentapetalae</taxon>
        <taxon>asterids</taxon>
        <taxon>lamiids</taxon>
        <taxon>Solanales</taxon>
        <taxon>Solanaceae</taxon>
        <taxon>Solanoideae</taxon>
        <taxon>Solaneae</taxon>
        <taxon>Solanum</taxon>
        <taxon>Solanum subgen. Lycopersicon</taxon>
    </lineage>
</organism>
<keyword evidence="2" id="KW-1185">Reference proteome</keyword>
<evidence type="ECO:0000313" key="2">
    <source>
        <dbReference type="Proteomes" id="UP000004994"/>
    </source>
</evidence>
<dbReference type="Gramene" id="Solyc00g005450.1.1">
    <property type="protein sequence ID" value="Solyc00g005450.1.1.1.CDS"/>
    <property type="gene ID" value="Solyc00g005450.1"/>
</dbReference>
<protein>
    <submittedName>
        <fullName evidence="1">Uncharacterized protein</fullName>
    </submittedName>
</protein>
<dbReference type="PaxDb" id="4081-Solyc00g005450.1.1"/>
<dbReference type="InParanoid" id="A0A494G8B8"/>
<proteinExistence type="predicted"/>
<name>A0A494G8B8_SOLLC</name>
<dbReference type="AlphaFoldDB" id="A0A494G8B8"/>